<keyword evidence="3" id="KW-0804">Transcription</keyword>
<dbReference type="SUPFAM" id="SSF46689">
    <property type="entry name" value="Homeodomain-like"/>
    <property type="match status" value="1"/>
</dbReference>
<comment type="caution">
    <text evidence="5">The sequence shown here is derived from an EMBL/GenBank/DDBJ whole genome shotgun (WGS) entry which is preliminary data.</text>
</comment>
<sequence>MSQNVSLQLLHLAQRVRAHVARAPDPALQALSPAAPLRALVAERARVGGLGAVFALGDGLDALTFSPTLYLLESAASVAQLAHRWSALERAWGVRHQTRFAPDGAGALQLAAQPYAGALAPASQTVMITGVLAALLRRMGHGELVVAARAARGPWRELACDAHWLGPASLAEPPVALRLAWSRRTAPAPSARQTLHPPSAADDPVATTLAAIVREPHAPWTSQGLAHATRQSVRTLQRRLAAHGTTASALARRVRMRDATVAIAGSLRPLTEIAHAYGFSDAAHLAREFRAASGMPPSAYRAVARTR</sequence>
<dbReference type="InterPro" id="IPR018062">
    <property type="entry name" value="HTH_AraC-typ_CS"/>
</dbReference>
<evidence type="ECO:0000256" key="1">
    <source>
        <dbReference type="ARBA" id="ARBA00023015"/>
    </source>
</evidence>
<dbReference type="PANTHER" id="PTHR47894">
    <property type="entry name" value="HTH-TYPE TRANSCRIPTIONAL REGULATOR GADX"/>
    <property type="match status" value="1"/>
</dbReference>
<dbReference type="Proteomes" id="UP001217485">
    <property type="component" value="Unassembled WGS sequence"/>
</dbReference>
<dbReference type="RefSeq" id="WP_272092833.1">
    <property type="nucleotide sequence ID" value="NZ_JAQNDK010000001.1"/>
</dbReference>
<gene>
    <name evidence="5" type="ORF">POL72_00125</name>
</gene>
<dbReference type="PROSITE" id="PS01124">
    <property type="entry name" value="HTH_ARAC_FAMILY_2"/>
    <property type="match status" value="1"/>
</dbReference>
<evidence type="ECO:0000259" key="4">
    <source>
        <dbReference type="PROSITE" id="PS01124"/>
    </source>
</evidence>
<dbReference type="PANTHER" id="PTHR47894:SF4">
    <property type="entry name" value="HTH-TYPE TRANSCRIPTIONAL REGULATOR GADX"/>
    <property type="match status" value="1"/>
</dbReference>
<evidence type="ECO:0000313" key="6">
    <source>
        <dbReference type="Proteomes" id="UP001217485"/>
    </source>
</evidence>
<proteinExistence type="predicted"/>
<reference evidence="5 6" key="1">
    <citation type="submission" date="2023-01" db="EMBL/GenBank/DDBJ databases">
        <title>Minimal conservation of predation-associated metabolite biosynthetic gene clusters underscores biosynthetic potential of Myxococcota including descriptions for ten novel species: Archangium lansinium sp. nov., Myxococcus landrumus sp. nov., Nannocystis bai.</title>
        <authorList>
            <person name="Ahearne A."/>
            <person name="Stevens C."/>
            <person name="Dowd S."/>
        </authorList>
    </citation>
    <scope>NUCLEOTIDE SEQUENCE [LARGE SCALE GENOMIC DNA]</scope>
    <source>
        <strain evidence="5 6">WIWO2</strain>
    </source>
</reference>
<name>A0ABT5BPN9_9BACT</name>
<evidence type="ECO:0000256" key="2">
    <source>
        <dbReference type="ARBA" id="ARBA00023125"/>
    </source>
</evidence>
<evidence type="ECO:0000313" key="5">
    <source>
        <dbReference type="EMBL" id="MDC0676126.1"/>
    </source>
</evidence>
<feature type="domain" description="HTH araC/xylS-type" evidence="4">
    <location>
        <begin position="203"/>
        <end position="303"/>
    </location>
</feature>
<evidence type="ECO:0000256" key="3">
    <source>
        <dbReference type="ARBA" id="ARBA00023163"/>
    </source>
</evidence>
<dbReference type="Gene3D" id="1.10.10.60">
    <property type="entry name" value="Homeodomain-like"/>
    <property type="match status" value="1"/>
</dbReference>
<accession>A0ABT5BPN9</accession>
<keyword evidence="1" id="KW-0805">Transcription regulation</keyword>
<dbReference type="SMART" id="SM00342">
    <property type="entry name" value="HTH_ARAC"/>
    <property type="match status" value="1"/>
</dbReference>
<dbReference type="InterPro" id="IPR018060">
    <property type="entry name" value="HTH_AraC"/>
</dbReference>
<dbReference type="EMBL" id="JAQNDK010000001">
    <property type="protein sequence ID" value="MDC0676126.1"/>
    <property type="molecule type" value="Genomic_DNA"/>
</dbReference>
<keyword evidence="6" id="KW-1185">Reference proteome</keyword>
<protein>
    <submittedName>
        <fullName evidence="5">Helix-turn-helix transcriptional regulator</fullName>
    </submittedName>
</protein>
<dbReference type="PROSITE" id="PS00041">
    <property type="entry name" value="HTH_ARAC_FAMILY_1"/>
    <property type="match status" value="1"/>
</dbReference>
<dbReference type="Pfam" id="PF12833">
    <property type="entry name" value="HTH_18"/>
    <property type="match status" value="1"/>
</dbReference>
<dbReference type="InterPro" id="IPR009057">
    <property type="entry name" value="Homeodomain-like_sf"/>
</dbReference>
<organism evidence="5 6">
    <name type="scientific">Sorangium atrum</name>
    <dbReference type="NCBI Taxonomy" id="2995308"/>
    <lineage>
        <taxon>Bacteria</taxon>
        <taxon>Pseudomonadati</taxon>
        <taxon>Myxococcota</taxon>
        <taxon>Polyangia</taxon>
        <taxon>Polyangiales</taxon>
        <taxon>Polyangiaceae</taxon>
        <taxon>Sorangium</taxon>
    </lineage>
</organism>
<keyword evidence="2" id="KW-0238">DNA-binding</keyword>